<accession>A0ABR6KYU8</accession>
<gene>
    <name evidence="1" type="ORF">GGQ99_001310</name>
</gene>
<dbReference type="Proteomes" id="UP000539538">
    <property type="component" value="Unassembled WGS sequence"/>
</dbReference>
<protein>
    <submittedName>
        <fullName evidence="1">Uncharacterized protein</fullName>
    </submittedName>
</protein>
<dbReference type="EMBL" id="JACHOT010000001">
    <property type="protein sequence ID" value="MBB4649588.1"/>
    <property type="molecule type" value="Genomic_DNA"/>
</dbReference>
<name>A0ABR6KYU8_9HYPH</name>
<sequence length="214" mass="23714">MSQSSALQFDYSEKAAIADLITIVRARFIEAADTMAHMDVRNLRPAAVRSLWPAVQVEAIGGHHPGYSINGNHVPYRPSSKAISRAEEVMYGWLLDYVDGDENRILVGKWSMCLAAPRVAGSFRHFCKKSGRSRSTAERRLNDAFEHVARLILKNAQSLQAPNWSRVVPMMPNQGSDLHIVATGTHWMADGAKPTIRPDLLEPVEGDAQRQKAA</sequence>
<reference evidence="1 2" key="1">
    <citation type="submission" date="2020-08" db="EMBL/GenBank/DDBJ databases">
        <title>Genomic Encyclopedia of Type Strains, Phase IV (KMG-IV): sequencing the most valuable type-strain genomes for metagenomic binning, comparative biology and taxonomic classification.</title>
        <authorList>
            <person name="Goeker M."/>
        </authorList>
    </citation>
    <scope>NUCLEOTIDE SEQUENCE [LARGE SCALE GENOMIC DNA]</scope>
    <source>
        <strain evidence="1 2">DSM 7050</strain>
    </source>
</reference>
<dbReference type="RefSeq" id="WP_183261477.1">
    <property type="nucleotide sequence ID" value="NZ_BAAAVZ010000003.1"/>
</dbReference>
<keyword evidence="2" id="KW-1185">Reference proteome</keyword>
<evidence type="ECO:0000313" key="1">
    <source>
        <dbReference type="EMBL" id="MBB4649588.1"/>
    </source>
</evidence>
<comment type="caution">
    <text evidence="1">The sequence shown here is derived from an EMBL/GenBank/DDBJ whole genome shotgun (WGS) entry which is preliminary data.</text>
</comment>
<organism evidence="1 2">
    <name type="scientific">Aminobacter niigataensis</name>
    <dbReference type="NCBI Taxonomy" id="83265"/>
    <lineage>
        <taxon>Bacteria</taxon>
        <taxon>Pseudomonadati</taxon>
        <taxon>Pseudomonadota</taxon>
        <taxon>Alphaproteobacteria</taxon>
        <taxon>Hyphomicrobiales</taxon>
        <taxon>Phyllobacteriaceae</taxon>
        <taxon>Aminobacter</taxon>
    </lineage>
</organism>
<proteinExistence type="predicted"/>
<evidence type="ECO:0000313" key="2">
    <source>
        <dbReference type="Proteomes" id="UP000539538"/>
    </source>
</evidence>